<feature type="region of interest" description="Disordered" evidence="6">
    <location>
        <begin position="196"/>
        <end position="266"/>
    </location>
</feature>
<dbReference type="GO" id="GO:0005741">
    <property type="term" value="C:mitochondrial outer membrane"/>
    <property type="evidence" value="ECO:0000318"/>
    <property type="project" value="GO_Central"/>
</dbReference>
<accession>A0A6I8PFV0</accession>
<reference evidence="7" key="2">
    <citation type="submission" date="2025-08" db="UniProtKB">
        <authorList>
            <consortium name="Ensembl"/>
        </authorList>
    </citation>
    <scope>IDENTIFICATION</scope>
    <source>
        <strain evidence="7">Glennie</strain>
    </source>
</reference>
<evidence type="ECO:0000313" key="7">
    <source>
        <dbReference type="Ensembl" id="ENSOANP00000052801.1"/>
    </source>
</evidence>
<dbReference type="InParanoid" id="A0A6I8PFV0"/>
<reference evidence="7 8" key="1">
    <citation type="journal article" date="2008" name="Nature">
        <title>Genome analysis of the platypus reveals unique signatures of evolution.</title>
        <authorList>
            <person name="Warren W.C."/>
            <person name="Hillier L.W."/>
            <person name="Marshall Graves J.A."/>
            <person name="Birney E."/>
            <person name="Ponting C.P."/>
            <person name="Grutzner F."/>
            <person name="Belov K."/>
            <person name="Miller W."/>
            <person name="Clarke L."/>
            <person name="Chinwalla A.T."/>
            <person name="Yang S.P."/>
            <person name="Heger A."/>
            <person name="Locke D.P."/>
            <person name="Miethke P."/>
            <person name="Waters P.D."/>
            <person name="Veyrunes F."/>
            <person name="Fulton L."/>
            <person name="Fulton B."/>
            <person name="Graves T."/>
            <person name="Wallis J."/>
            <person name="Puente X.S."/>
            <person name="Lopez-Otin C."/>
            <person name="Ordonez G.R."/>
            <person name="Eichler E.E."/>
            <person name="Chen L."/>
            <person name="Cheng Z."/>
            <person name="Deakin J.E."/>
            <person name="Alsop A."/>
            <person name="Thompson K."/>
            <person name="Kirby P."/>
            <person name="Papenfuss A.T."/>
            <person name="Wakefield M.J."/>
            <person name="Olender T."/>
            <person name="Lancet D."/>
            <person name="Huttley G.A."/>
            <person name="Smit A.F."/>
            <person name="Pask A."/>
            <person name="Temple-Smith P."/>
            <person name="Batzer M.A."/>
            <person name="Walker J.A."/>
            <person name="Konkel M.K."/>
            <person name="Harris R.S."/>
            <person name="Whittington C.M."/>
            <person name="Wong E.S."/>
            <person name="Gemmell N.J."/>
            <person name="Buschiazzo E."/>
            <person name="Vargas Jentzsch I.M."/>
            <person name="Merkel A."/>
            <person name="Schmitz J."/>
            <person name="Zemann A."/>
            <person name="Churakov G."/>
            <person name="Kriegs J.O."/>
            <person name="Brosius J."/>
            <person name="Murchison E.P."/>
            <person name="Sachidanandam R."/>
            <person name="Smith C."/>
            <person name="Hannon G.J."/>
            <person name="Tsend-Ayush E."/>
            <person name="McMillan D."/>
            <person name="Attenborough R."/>
            <person name="Rens W."/>
            <person name="Ferguson-Smith M."/>
            <person name="Lefevre C.M."/>
            <person name="Sharp J.A."/>
            <person name="Nicholas K.R."/>
            <person name="Ray D.A."/>
            <person name="Kube M."/>
            <person name="Reinhardt R."/>
            <person name="Pringle T.H."/>
            <person name="Taylor J."/>
            <person name="Jones R.C."/>
            <person name="Nixon B."/>
            <person name="Dacheux J.L."/>
            <person name="Niwa H."/>
            <person name="Sekita Y."/>
            <person name="Huang X."/>
            <person name="Stark A."/>
            <person name="Kheradpour P."/>
            <person name="Kellis M."/>
            <person name="Flicek P."/>
            <person name="Chen Y."/>
            <person name="Webber C."/>
            <person name="Hardison R."/>
            <person name="Nelson J."/>
            <person name="Hallsworth-Pepin K."/>
            <person name="Delehaunty K."/>
            <person name="Markovic C."/>
            <person name="Minx P."/>
            <person name="Feng Y."/>
            <person name="Kremitzki C."/>
            <person name="Mitreva M."/>
            <person name="Glasscock J."/>
            <person name="Wylie T."/>
            <person name="Wohldmann P."/>
            <person name="Thiru P."/>
            <person name="Nhan M.N."/>
            <person name="Pohl C.S."/>
            <person name="Smith S.M."/>
            <person name="Hou S."/>
            <person name="Nefedov M."/>
            <person name="de Jong P.J."/>
            <person name="Renfree M.B."/>
            <person name="Mardis E.R."/>
            <person name="Wilson R.K."/>
        </authorList>
    </citation>
    <scope>NUCLEOTIDE SEQUENCE [LARGE SCALE GENOMIC DNA]</scope>
    <source>
        <strain evidence="7 8">Glennie</strain>
    </source>
</reference>
<dbReference type="Bgee" id="ENSOANG00000040572">
    <property type="expression patterns" value="Expressed in fibroblast and 8 other cell types or tissues"/>
</dbReference>
<dbReference type="PROSITE" id="PS01259">
    <property type="entry name" value="BH3"/>
    <property type="match status" value="1"/>
</dbReference>
<evidence type="ECO:0000256" key="6">
    <source>
        <dbReference type="SAM" id="MobiDB-lite"/>
    </source>
</evidence>
<reference evidence="7" key="3">
    <citation type="submission" date="2025-09" db="UniProtKB">
        <authorList>
            <consortium name="Ensembl"/>
        </authorList>
    </citation>
    <scope>IDENTIFICATION</scope>
    <source>
        <strain evidence="7">Glennie</strain>
    </source>
</reference>
<evidence type="ECO:0000256" key="3">
    <source>
        <dbReference type="ARBA" id="ARBA00022703"/>
    </source>
</evidence>
<dbReference type="SUPFAM" id="SSF56854">
    <property type="entry name" value="Bcl-2 inhibitors of programmed cell death"/>
    <property type="match status" value="1"/>
</dbReference>
<keyword evidence="8" id="KW-1185">Reference proteome</keyword>
<dbReference type="Proteomes" id="UP000002279">
    <property type="component" value="Chromosome 7"/>
</dbReference>
<dbReference type="PANTHER" id="PTHR11256:SF41">
    <property type="entry name" value="BCL-2 HOMOLOGOUS ANTAGONIST_KILLER"/>
    <property type="match status" value="1"/>
</dbReference>
<dbReference type="GO" id="GO:0015267">
    <property type="term" value="F:channel activity"/>
    <property type="evidence" value="ECO:0000318"/>
    <property type="project" value="GO_Central"/>
</dbReference>
<dbReference type="GO" id="GO:0097192">
    <property type="term" value="P:extrinsic apoptotic signaling pathway in absence of ligand"/>
    <property type="evidence" value="ECO:0000318"/>
    <property type="project" value="GO_Central"/>
</dbReference>
<evidence type="ECO:0000256" key="1">
    <source>
        <dbReference type="ARBA" id="ARBA00004173"/>
    </source>
</evidence>
<feature type="compositionally biased region" description="Polar residues" evidence="6">
    <location>
        <begin position="212"/>
        <end position="225"/>
    </location>
</feature>
<dbReference type="FunCoup" id="A0A6I8PFV0">
    <property type="interactions" value="258"/>
</dbReference>
<protein>
    <recommendedName>
        <fullName evidence="9">BCL2 antagonist/killer 1</fullName>
    </recommendedName>
</protein>
<dbReference type="GO" id="GO:0001836">
    <property type="term" value="P:release of cytochrome c from mitochondria"/>
    <property type="evidence" value="ECO:0000318"/>
    <property type="project" value="GO_Central"/>
</dbReference>
<dbReference type="InterPro" id="IPR026298">
    <property type="entry name" value="Bcl-2_fam"/>
</dbReference>
<keyword evidence="3" id="KW-0053">Apoptosis</keyword>
<dbReference type="GeneTree" id="ENSGT01040000243808"/>
<keyword evidence="4" id="KW-0496">Mitochondrion</keyword>
<dbReference type="Ensembl" id="ENSOANT00000064700.1">
    <property type="protein sequence ID" value="ENSOANP00000052801.1"/>
    <property type="gene ID" value="ENSOANG00000040572.1"/>
</dbReference>
<dbReference type="GO" id="GO:0043065">
    <property type="term" value="P:positive regulation of apoptotic process"/>
    <property type="evidence" value="ECO:0000318"/>
    <property type="project" value="GO_Central"/>
</dbReference>
<dbReference type="Gene3D" id="1.10.437.10">
    <property type="entry name" value="Blc2-like"/>
    <property type="match status" value="1"/>
</dbReference>
<dbReference type="PANTHER" id="PTHR11256">
    <property type="entry name" value="BCL-2 RELATED"/>
    <property type="match status" value="1"/>
</dbReference>
<sequence length="266" mass="29003">MDCGQDPGPAAGRPCREGRSRSRTPSSSAEEQVAMETEAVFHSYVFHRYQQEQESSGGQSPRDPEMAAISHNPGSVMEQVGRQLAIIGDDINRRYEPEFQGMLLILRPTEENAFTYFTKIACRSAVTPTQVICFFLLSLRSHPYPHSPQLFPFCVSASLSQVVGGPIWDYQGPKNWWGWDRGALAARTCPSMITNLSGLHAPQRGREESPDSNRSGWSPAIQDSPSGAGGGVSGEAPWDEKGKTWIGSEWVQTPLPPHGSGGAACQ</sequence>
<dbReference type="AlphaFoldDB" id="A0A6I8PFV0"/>
<evidence type="ECO:0000256" key="5">
    <source>
        <dbReference type="ARBA" id="ARBA00023136"/>
    </source>
</evidence>
<dbReference type="InterPro" id="IPR036834">
    <property type="entry name" value="Bcl-2-like_sf"/>
</dbReference>
<name>A0A6I8PFV0_ORNAN</name>
<dbReference type="GO" id="GO:0008630">
    <property type="term" value="P:intrinsic apoptotic signaling pathway in response to DNA damage"/>
    <property type="evidence" value="ECO:0000318"/>
    <property type="project" value="GO_Central"/>
</dbReference>
<feature type="region of interest" description="Disordered" evidence="6">
    <location>
        <begin position="1"/>
        <end position="34"/>
    </location>
</feature>
<proteinExistence type="predicted"/>
<evidence type="ECO:0000256" key="2">
    <source>
        <dbReference type="ARBA" id="ARBA00004370"/>
    </source>
</evidence>
<evidence type="ECO:0008006" key="9">
    <source>
        <dbReference type="Google" id="ProtNLM"/>
    </source>
</evidence>
<keyword evidence="5" id="KW-0472">Membrane</keyword>
<organism evidence="7 8">
    <name type="scientific">Ornithorhynchus anatinus</name>
    <name type="common">Duckbill platypus</name>
    <dbReference type="NCBI Taxonomy" id="9258"/>
    <lineage>
        <taxon>Eukaryota</taxon>
        <taxon>Metazoa</taxon>
        <taxon>Chordata</taxon>
        <taxon>Craniata</taxon>
        <taxon>Vertebrata</taxon>
        <taxon>Euteleostomi</taxon>
        <taxon>Mammalia</taxon>
        <taxon>Monotremata</taxon>
        <taxon>Ornithorhynchidae</taxon>
        <taxon>Ornithorhynchus</taxon>
    </lineage>
</organism>
<evidence type="ECO:0000256" key="4">
    <source>
        <dbReference type="ARBA" id="ARBA00023128"/>
    </source>
</evidence>
<comment type="subcellular location">
    <subcellularLocation>
        <location evidence="2">Membrane</location>
    </subcellularLocation>
    <subcellularLocation>
        <location evidence="1">Mitochondrion</location>
    </subcellularLocation>
</comment>
<evidence type="ECO:0000313" key="8">
    <source>
        <dbReference type="Proteomes" id="UP000002279"/>
    </source>
</evidence>
<feature type="region of interest" description="Disordered" evidence="6">
    <location>
        <begin position="51"/>
        <end position="70"/>
    </location>
</feature>
<dbReference type="InterPro" id="IPR020728">
    <property type="entry name" value="Bcl2_BH3_motif_CS"/>
</dbReference>